<reference evidence="5" key="1">
    <citation type="submission" date="2022-10" db="EMBL/GenBank/DDBJ databases">
        <title>The complete genomes of actinobacterial strains from the NBC collection.</title>
        <authorList>
            <person name="Joergensen T.S."/>
            <person name="Alvarez Arevalo M."/>
            <person name="Sterndorff E.B."/>
            <person name="Faurdal D."/>
            <person name="Vuksanovic O."/>
            <person name="Mourched A.-S."/>
            <person name="Charusanti P."/>
            <person name="Shaw S."/>
            <person name="Blin K."/>
            <person name="Weber T."/>
        </authorList>
    </citation>
    <scope>NUCLEOTIDE SEQUENCE</scope>
    <source>
        <strain evidence="5">NBC_00060</strain>
    </source>
</reference>
<evidence type="ECO:0000256" key="1">
    <source>
        <dbReference type="ARBA" id="ARBA00023015"/>
    </source>
</evidence>
<keyword evidence="1" id="KW-0805">Transcription regulation</keyword>
<keyword evidence="2" id="KW-0238">DNA-binding</keyword>
<dbReference type="GO" id="GO:0003677">
    <property type="term" value="F:DNA binding"/>
    <property type="evidence" value="ECO:0007669"/>
    <property type="project" value="UniProtKB-KW"/>
</dbReference>
<protein>
    <submittedName>
        <fullName evidence="5">MarR family transcriptional regulator</fullName>
    </submittedName>
</protein>
<dbReference type="InterPro" id="IPR039422">
    <property type="entry name" value="MarR/SlyA-like"/>
</dbReference>
<evidence type="ECO:0000313" key="5">
    <source>
        <dbReference type="EMBL" id="WTU38331.1"/>
    </source>
</evidence>
<dbReference type="SMART" id="SM00347">
    <property type="entry name" value="HTH_MARR"/>
    <property type="match status" value="1"/>
</dbReference>
<keyword evidence="3" id="KW-0804">Transcription</keyword>
<dbReference type="EMBL" id="CP108253">
    <property type="protein sequence ID" value="WTU38331.1"/>
    <property type="molecule type" value="Genomic_DNA"/>
</dbReference>
<organism evidence="5">
    <name type="scientific">Streptomyces sp. NBC_00060</name>
    <dbReference type="NCBI Taxonomy" id="2975636"/>
    <lineage>
        <taxon>Bacteria</taxon>
        <taxon>Bacillati</taxon>
        <taxon>Actinomycetota</taxon>
        <taxon>Actinomycetes</taxon>
        <taxon>Kitasatosporales</taxon>
        <taxon>Streptomycetaceae</taxon>
        <taxon>Streptomyces</taxon>
    </lineage>
</organism>
<dbReference type="InterPro" id="IPR023187">
    <property type="entry name" value="Tscrpt_reg_MarR-type_CS"/>
</dbReference>
<dbReference type="InterPro" id="IPR000835">
    <property type="entry name" value="HTH_MarR-typ"/>
</dbReference>
<dbReference type="InterPro" id="IPR036388">
    <property type="entry name" value="WH-like_DNA-bd_sf"/>
</dbReference>
<dbReference type="GO" id="GO:0003700">
    <property type="term" value="F:DNA-binding transcription factor activity"/>
    <property type="evidence" value="ECO:0007669"/>
    <property type="project" value="InterPro"/>
</dbReference>
<evidence type="ECO:0000259" key="4">
    <source>
        <dbReference type="PROSITE" id="PS50995"/>
    </source>
</evidence>
<dbReference type="PROSITE" id="PS50995">
    <property type="entry name" value="HTH_MARR_2"/>
    <property type="match status" value="1"/>
</dbReference>
<dbReference type="PANTHER" id="PTHR33164">
    <property type="entry name" value="TRANSCRIPTIONAL REGULATOR, MARR FAMILY"/>
    <property type="match status" value="1"/>
</dbReference>
<dbReference type="PROSITE" id="PS01117">
    <property type="entry name" value="HTH_MARR_1"/>
    <property type="match status" value="1"/>
</dbReference>
<gene>
    <name evidence="5" type="ORF">OHV25_01545</name>
</gene>
<dbReference type="Pfam" id="PF12802">
    <property type="entry name" value="MarR_2"/>
    <property type="match status" value="1"/>
</dbReference>
<feature type="domain" description="HTH marR-type" evidence="4">
    <location>
        <begin position="1"/>
        <end position="144"/>
    </location>
</feature>
<name>A0AAU2GRP2_9ACTN</name>
<dbReference type="InterPro" id="IPR036390">
    <property type="entry name" value="WH_DNA-bd_sf"/>
</dbReference>
<evidence type="ECO:0000256" key="2">
    <source>
        <dbReference type="ARBA" id="ARBA00023125"/>
    </source>
</evidence>
<proteinExistence type="predicted"/>
<dbReference type="AlphaFoldDB" id="A0AAU2GRP2"/>
<accession>A0AAU2GRP2</accession>
<dbReference type="GO" id="GO:0006950">
    <property type="term" value="P:response to stress"/>
    <property type="evidence" value="ECO:0007669"/>
    <property type="project" value="TreeGrafter"/>
</dbReference>
<dbReference type="Gene3D" id="1.10.10.10">
    <property type="entry name" value="Winged helix-like DNA-binding domain superfamily/Winged helix DNA-binding domain"/>
    <property type="match status" value="1"/>
</dbReference>
<sequence length="155" mass="17207">MRRSETKRDNPDLGILAAGLLFGIQRELFARLAEDGFGDLRPQHGAILAFLDAEGSRATDLARRSGQHKQVVGKLVDELEALGYLYREPDPADRRAKLVLPTGRGLAQMKRSDAILADIERRHAHELGADDYAAFKHAFTKLVDHQRHQSTKAGS</sequence>
<dbReference type="SUPFAM" id="SSF46785">
    <property type="entry name" value="Winged helix' DNA-binding domain"/>
    <property type="match status" value="1"/>
</dbReference>
<dbReference type="PANTHER" id="PTHR33164:SF99">
    <property type="entry name" value="MARR FAMILY REGULATORY PROTEIN"/>
    <property type="match status" value="1"/>
</dbReference>
<evidence type="ECO:0000256" key="3">
    <source>
        <dbReference type="ARBA" id="ARBA00023163"/>
    </source>
</evidence>